<dbReference type="Proteomes" id="UP000694845">
    <property type="component" value="Unplaced"/>
</dbReference>
<evidence type="ECO:0000313" key="3">
    <source>
        <dbReference type="Proteomes" id="UP000694845"/>
    </source>
</evidence>
<dbReference type="GO" id="GO:0047369">
    <property type="term" value="F:succinate-hydroxymethylglutarate CoA-transferase activity"/>
    <property type="evidence" value="ECO:0007669"/>
    <property type="project" value="TreeGrafter"/>
</dbReference>
<dbReference type="Gene3D" id="3.40.50.10540">
    <property type="entry name" value="Crotonobetainyl-coa:carnitine coa-transferase, domain 1"/>
    <property type="match status" value="2"/>
</dbReference>
<dbReference type="PANTHER" id="PTHR48207:SF3">
    <property type="entry name" value="SUCCINATE--HYDROXYMETHYLGLUTARATE COA-TRANSFERASE"/>
    <property type="match status" value="1"/>
</dbReference>
<evidence type="ECO:0000256" key="2">
    <source>
        <dbReference type="ARBA" id="ARBA00022679"/>
    </source>
</evidence>
<dbReference type="RefSeq" id="XP_022080144.1">
    <property type="nucleotide sequence ID" value="XM_022224452.1"/>
</dbReference>
<dbReference type="PANTHER" id="PTHR48207">
    <property type="entry name" value="SUCCINATE--HYDROXYMETHYLGLUTARATE COA-TRANSFERASE"/>
    <property type="match status" value="1"/>
</dbReference>
<name>A0A8B7XH71_ACAPL</name>
<dbReference type="SUPFAM" id="SSF89796">
    <property type="entry name" value="CoA-transferase family III (CaiB/BaiF)"/>
    <property type="match status" value="1"/>
</dbReference>
<accession>A0A8B7XH71</accession>
<sequence>MILGDLGADVIKVERPGSGDDTRLWGPPFVGDQSCYFLSINRNKKSICVNLRHPEGLQIIKKMVTHSDVLVENYLPGKLDELGLGYETLKEISPSLIYCSITGYGPDGPYASRGGYDVVAAAMGGLIHITGPEDGEPVRVGVAMTDLSTGLFAYGAILAALLHRERTGLGQKIDCNLLSTQVAIMSHIGANYLMAGMEAKRWGTGHGSIVPYQAFKTSDGRLLIVGAGNNEHFKTLCKVLEMEELVTDERYTSNELRVINRDSLITKLSARFQEKELSDWVAAFEETCLPFGPVQSLQQVFQDPQVIHNKMIQEFNHPTVGNVRVPGPPVGYSTIQTDVRLSSPQLGEHTDQVLSEMLGYDRDQIQELEASGAIGTLQPSQ</sequence>
<evidence type="ECO:0000256" key="1">
    <source>
        <dbReference type="ARBA" id="ARBA00008383"/>
    </source>
</evidence>
<dbReference type="KEGG" id="aplc:110973554"/>
<comment type="similarity">
    <text evidence="1">Belongs to the CoA-transferase III family.</text>
</comment>
<dbReference type="GO" id="GO:0005739">
    <property type="term" value="C:mitochondrion"/>
    <property type="evidence" value="ECO:0007669"/>
    <property type="project" value="TreeGrafter"/>
</dbReference>
<gene>
    <name evidence="4 5" type="primary">LOC110973554</name>
</gene>
<dbReference type="Pfam" id="PF02515">
    <property type="entry name" value="CoA_transf_3"/>
    <property type="match status" value="1"/>
</dbReference>
<evidence type="ECO:0000313" key="4">
    <source>
        <dbReference type="RefSeq" id="XP_022080143.1"/>
    </source>
</evidence>
<proteinExistence type="inferred from homology"/>
<dbReference type="AlphaFoldDB" id="A0A8B7XH71"/>
<dbReference type="GeneID" id="110973554"/>
<dbReference type="InterPro" id="IPR023606">
    <property type="entry name" value="CoA-Trfase_III_dom_1_sf"/>
</dbReference>
<dbReference type="OMA" id="IIAGPYC"/>
<protein>
    <submittedName>
        <fullName evidence="4 5">Succinate--hydroxymethylglutarate CoA-transferase-like</fullName>
    </submittedName>
</protein>
<keyword evidence="3" id="KW-1185">Reference proteome</keyword>
<dbReference type="RefSeq" id="XP_022080143.1">
    <property type="nucleotide sequence ID" value="XM_022224451.1"/>
</dbReference>
<dbReference type="InterPro" id="IPR050483">
    <property type="entry name" value="CoA-transferase_III_domain"/>
</dbReference>
<keyword evidence="2" id="KW-0808">Transferase</keyword>
<evidence type="ECO:0000313" key="5">
    <source>
        <dbReference type="RefSeq" id="XP_022080144.1"/>
    </source>
</evidence>
<dbReference type="InterPro" id="IPR003673">
    <property type="entry name" value="CoA-Trfase_fam_III"/>
</dbReference>
<reference evidence="4 5" key="1">
    <citation type="submission" date="2025-04" db="UniProtKB">
        <authorList>
            <consortium name="RefSeq"/>
        </authorList>
    </citation>
    <scope>IDENTIFICATION</scope>
</reference>
<dbReference type="OrthoDB" id="5863171at2759"/>
<organism evidence="3 5">
    <name type="scientific">Acanthaster planci</name>
    <name type="common">Crown-of-thorns starfish</name>
    <dbReference type="NCBI Taxonomy" id="133434"/>
    <lineage>
        <taxon>Eukaryota</taxon>
        <taxon>Metazoa</taxon>
        <taxon>Echinodermata</taxon>
        <taxon>Eleutherozoa</taxon>
        <taxon>Asterozoa</taxon>
        <taxon>Asteroidea</taxon>
        <taxon>Valvatacea</taxon>
        <taxon>Valvatida</taxon>
        <taxon>Acanthasteridae</taxon>
        <taxon>Acanthaster</taxon>
    </lineage>
</organism>